<sequence length="694" mass="67996">MTLPVERSRSRRPVTWLTLIGVLLLPAVIGGILVGALYDPTDRLDNITAAIVNDDKAVELNGQPVPLGRQLTGGLVKGASDQPSNIDWVISNDEDAAAGLADGTYTAVVTIPENFTAASLSTRPGETPEKATIDVQTAPGARVVDGAITATLASTASSVYGSELSSQYLKNVFLGFTSLSDQLGQAASGAHQLADGARQAADGATGLSDGLGQLSSGATGLADGASQLAAGAGPLADGASQLATGAGALAGGTREAAAGVDKLAAGADGIAAGNQQLATQVNGLADRIPPQFATDAEKLAQAAPQVNTALVDAAAALRKAAEECTGTPEQCQVLRDASTKADEALPQATQTVTRIGDLAGQAAQLPAGIRAIADANQQLADGSTGLAGGAREAAAGLGTIAGGIDGLAGGATQLADGARQFGTGAAALSSGAGQLASGASDAETGAAQLADGVGQVASGTSSLADGLDTAVAQLPTYTDAQATTLADVVADPVSATGVSTSLFGLAAVPLLAMAVLWFGGLASFVAFQAVSARALTSRRPSALIAMRGYLPAAGVGAAQGLLVAAVVQVASRYDWGDWALFALICIAAGIAFAAVHQALVAVFGGAGRWVAAVIGALALGATIVSTVPPALAAVAALMPTAPVYDAMLGALSSSGGVAAGVVGLVVWALLALIVTTLIVARRRTTSAKAATQPA</sequence>
<dbReference type="AlphaFoldDB" id="A0A1G6Q758"/>
<evidence type="ECO:0000256" key="2">
    <source>
        <dbReference type="ARBA" id="ARBA00022692"/>
    </source>
</evidence>
<proteinExistence type="predicted"/>
<feature type="transmembrane region" description="Helical" evidence="5">
    <location>
        <begin position="548"/>
        <end position="567"/>
    </location>
</feature>
<evidence type="ECO:0000256" key="4">
    <source>
        <dbReference type="ARBA" id="ARBA00023136"/>
    </source>
</evidence>
<feature type="transmembrane region" description="Helical" evidence="5">
    <location>
        <begin position="579"/>
        <end position="602"/>
    </location>
</feature>
<gene>
    <name evidence="6" type="ORF">SAMN05216418_3193</name>
</gene>
<dbReference type="NCBIfam" id="TIGR03061">
    <property type="entry name" value="pip_yhgE_Nterm"/>
    <property type="match status" value="1"/>
</dbReference>
<dbReference type="OrthoDB" id="9811483at2"/>
<feature type="transmembrane region" description="Helical" evidence="5">
    <location>
        <begin position="609"/>
        <end position="637"/>
    </location>
</feature>
<feature type="transmembrane region" description="Helical" evidence="5">
    <location>
        <begin position="16"/>
        <end position="38"/>
    </location>
</feature>
<name>A0A1G6Q758_9MICO</name>
<accession>A0A1G6Q758</accession>
<dbReference type="InterPro" id="IPR023908">
    <property type="entry name" value="xxxLxxG_rpt"/>
</dbReference>
<keyword evidence="3 5" id="KW-1133">Transmembrane helix</keyword>
<evidence type="ECO:0000313" key="7">
    <source>
        <dbReference type="Proteomes" id="UP000183203"/>
    </source>
</evidence>
<evidence type="ECO:0000256" key="1">
    <source>
        <dbReference type="ARBA" id="ARBA00004141"/>
    </source>
</evidence>
<dbReference type="NCBIfam" id="TIGR03057">
    <property type="entry name" value="xxxLxxG_by_4"/>
    <property type="match status" value="4"/>
</dbReference>
<dbReference type="Gene3D" id="1.10.287.950">
    <property type="entry name" value="Methyl-accepting chemotaxis protein"/>
    <property type="match status" value="2"/>
</dbReference>
<evidence type="ECO:0000256" key="5">
    <source>
        <dbReference type="SAM" id="Phobius"/>
    </source>
</evidence>
<dbReference type="PANTHER" id="PTHR43077:SF5">
    <property type="entry name" value="PHAGE INFECTION PROTEIN"/>
    <property type="match status" value="1"/>
</dbReference>
<organism evidence="6 7">
    <name type="scientific">Microbacterium enclense</name>
    <dbReference type="NCBI Taxonomy" id="993073"/>
    <lineage>
        <taxon>Bacteria</taxon>
        <taxon>Bacillati</taxon>
        <taxon>Actinomycetota</taxon>
        <taxon>Actinomycetes</taxon>
        <taxon>Micrococcales</taxon>
        <taxon>Microbacteriaceae</taxon>
        <taxon>Microbacterium</taxon>
    </lineage>
</organism>
<dbReference type="GO" id="GO:0016020">
    <property type="term" value="C:membrane"/>
    <property type="evidence" value="ECO:0007669"/>
    <property type="project" value="UniProtKB-SubCell"/>
</dbReference>
<comment type="subcellular location">
    <subcellularLocation>
        <location evidence="1">Membrane</location>
        <topology evidence="1">Multi-pass membrane protein</topology>
    </subcellularLocation>
</comment>
<reference evidence="6 7" key="1">
    <citation type="submission" date="2016-09" db="EMBL/GenBank/DDBJ databases">
        <authorList>
            <person name="Capua I."/>
            <person name="De Benedictis P."/>
            <person name="Joannis T."/>
            <person name="Lombin L.H."/>
            <person name="Cattoli G."/>
        </authorList>
    </citation>
    <scope>NUCLEOTIDE SEQUENCE [LARGE SCALE GENOMIC DNA]</scope>
    <source>
        <strain evidence="6 7">NIO-1002</strain>
    </source>
</reference>
<dbReference type="EMBL" id="FMYG01000008">
    <property type="protein sequence ID" value="SDC88310.1"/>
    <property type="molecule type" value="Genomic_DNA"/>
</dbReference>
<feature type="transmembrane region" description="Helical" evidence="5">
    <location>
        <begin position="657"/>
        <end position="680"/>
    </location>
</feature>
<dbReference type="PANTHER" id="PTHR43077">
    <property type="entry name" value="TRANSPORT PERMEASE YVFS-RELATED"/>
    <property type="match status" value="1"/>
</dbReference>
<dbReference type="STRING" id="993073.AS029_14545"/>
<dbReference type="SUPFAM" id="SSF58104">
    <property type="entry name" value="Methyl-accepting chemotaxis protein (MCP) signaling domain"/>
    <property type="match status" value="1"/>
</dbReference>
<evidence type="ECO:0000256" key="3">
    <source>
        <dbReference type="ARBA" id="ARBA00022989"/>
    </source>
</evidence>
<dbReference type="RefSeq" id="WP_058233321.1">
    <property type="nucleotide sequence ID" value="NZ_FMYG01000008.1"/>
</dbReference>
<feature type="transmembrane region" description="Helical" evidence="5">
    <location>
        <begin position="502"/>
        <end position="527"/>
    </location>
</feature>
<keyword evidence="2 5" id="KW-0812">Transmembrane</keyword>
<keyword evidence="4 5" id="KW-0472">Membrane</keyword>
<protein>
    <submittedName>
        <fullName evidence="6">Putative membrane protein</fullName>
    </submittedName>
</protein>
<dbReference type="Proteomes" id="UP000183203">
    <property type="component" value="Unassembled WGS sequence"/>
</dbReference>
<dbReference type="InterPro" id="IPR017500">
    <property type="entry name" value="Phage_infect_YhgE_N"/>
</dbReference>
<evidence type="ECO:0000313" key="6">
    <source>
        <dbReference type="EMBL" id="SDC88310.1"/>
    </source>
</evidence>
<dbReference type="InterPro" id="IPR051328">
    <property type="entry name" value="T7SS_ABC-Transporter"/>
</dbReference>